<keyword evidence="1" id="KW-0812">Transmembrane</keyword>
<name>A0A2R5FHC3_9PROT</name>
<dbReference type="GO" id="GO:0003677">
    <property type="term" value="F:DNA binding"/>
    <property type="evidence" value="ECO:0007669"/>
    <property type="project" value="UniProtKB-KW"/>
</dbReference>
<evidence type="ECO:0000256" key="1">
    <source>
        <dbReference type="SAM" id="Phobius"/>
    </source>
</evidence>
<dbReference type="InterPro" id="IPR010718">
    <property type="entry name" value="DUF1294"/>
</dbReference>
<keyword evidence="1" id="KW-0472">Membrane</keyword>
<organism evidence="2 3">
    <name type="scientific">Novimethylophilus kurashikiensis</name>
    <dbReference type="NCBI Taxonomy" id="1825523"/>
    <lineage>
        <taxon>Bacteria</taxon>
        <taxon>Pseudomonadati</taxon>
        <taxon>Pseudomonadota</taxon>
        <taxon>Betaproteobacteria</taxon>
        <taxon>Nitrosomonadales</taxon>
        <taxon>Methylophilaceae</taxon>
        <taxon>Novimethylophilus</taxon>
    </lineage>
</organism>
<dbReference type="OrthoDB" id="72963at2"/>
<feature type="transmembrane region" description="Helical" evidence="1">
    <location>
        <begin position="27"/>
        <end position="45"/>
    </location>
</feature>
<keyword evidence="1" id="KW-1133">Transmembrane helix</keyword>
<comment type="caution">
    <text evidence="2">The sequence shown here is derived from an EMBL/GenBank/DDBJ whole genome shotgun (WGS) entry which is preliminary data.</text>
</comment>
<dbReference type="EMBL" id="BDOQ01000020">
    <property type="protein sequence ID" value="GBG15773.1"/>
    <property type="molecule type" value="Genomic_DNA"/>
</dbReference>
<dbReference type="AlphaFoldDB" id="A0A2R5FHC3"/>
<accession>A0A2R5FHC3</accession>
<sequence length="110" mass="12663">MKWYWGIAGSFLLVLVGLMLGKKLTSTVLAIYLAASLFAYLVYAYDKSAARRQQWRIPERNLHLIALIGGWPGALLAQQRLRHKSKKGEFLLVFWATVALNCGLLWWWVR</sequence>
<evidence type="ECO:0000313" key="2">
    <source>
        <dbReference type="EMBL" id="GBG15773.1"/>
    </source>
</evidence>
<gene>
    <name evidence="2" type="ORF">NMK_3385</name>
</gene>
<feature type="transmembrane region" description="Helical" evidence="1">
    <location>
        <begin position="5"/>
        <end position="21"/>
    </location>
</feature>
<proteinExistence type="predicted"/>
<feature type="transmembrane region" description="Helical" evidence="1">
    <location>
        <begin position="90"/>
        <end position="109"/>
    </location>
</feature>
<dbReference type="Proteomes" id="UP000245081">
    <property type="component" value="Unassembled WGS sequence"/>
</dbReference>
<keyword evidence="3" id="KW-1185">Reference proteome</keyword>
<protein>
    <submittedName>
        <fullName evidence="2">DNA-binding protein</fullName>
    </submittedName>
</protein>
<keyword evidence="2" id="KW-0238">DNA-binding</keyword>
<dbReference type="Pfam" id="PF06961">
    <property type="entry name" value="DUF1294"/>
    <property type="match status" value="1"/>
</dbReference>
<dbReference type="RefSeq" id="WP_109016924.1">
    <property type="nucleotide sequence ID" value="NZ_BDOQ01000020.1"/>
</dbReference>
<evidence type="ECO:0000313" key="3">
    <source>
        <dbReference type="Proteomes" id="UP000245081"/>
    </source>
</evidence>
<reference evidence="2 3" key="1">
    <citation type="journal article" date="2018" name="Environ. Microbiol.">
        <title>Isolation and genomic characterization of Novimethylophilus kurashikiensis gen. nov. sp. nov., a new lanthanide-dependent methylotrophic species of Methylophilaceae.</title>
        <authorList>
            <person name="Lv H."/>
            <person name="Sahin N."/>
            <person name="Tani A."/>
        </authorList>
    </citation>
    <scope>NUCLEOTIDE SEQUENCE [LARGE SCALE GENOMIC DNA]</scope>
    <source>
        <strain evidence="2 3">La2-4</strain>
    </source>
</reference>